<proteinExistence type="predicted"/>
<reference evidence="3" key="1">
    <citation type="submission" date="2019-01" db="EMBL/GenBank/DDBJ databases">
        <title>Cytophagaceae bacterium strain CAR-16.</title>
        <authorList>
            <person name="Chen W.-M."/>
        </authorList>
    </citation>
    <scope>NUCLEOTIDE SEQUENCE [LARGE SCALE GENOMIC DNA]</scope>
    <source>
        <strain evidence="3">CHR27</strain>
    </source>
</reference>
<dbReference type="AlphaFoldDB" id="A0A4Q1KMG7"/>
<evidence type="ECO:0000313" key="3">
    <source>
        <dbReference type="Proteomes" id="UP000290958"/>
    </source>
</evidence>
<keyword evidence="3" id="KW-1185">Reference proteome</keyword>
<dbReference type="OrthoDB" id="7477242at2"/>
<feature type="region of interest" description="Disordered" evidence="1">
    <location>
        <begin position="1"/>
        <end position="79"/>
    </location>
</feature>
<name>A0A4Q1KMG7_9SPHN</name>
<sequence>MLAACGGGEQSNTTQAQLSDLEKADGTISDAMTDLDGVQTETPVAALDNSAASTPAPSSNAAAADNAAAPADEEVVADQ</sequence>
<dbReference type="Proteomes" id="UP000290958">
    <property type="component" value="Unassembled WGS sequence"/>
</dbReference>
<feature type="compositionally biased region" description="Low complexity" evidence="1">
    <location>
        <begin position="48"/>
        <end position="70"/>
    </location>
</feature>
<accession>A0A4Q1KMG7</accession>
<gene>
    <name evidence="2" type="ORF">EQG66_01915</name>
</gene>
<protein>
    <submittedName>
        <fullName evidence="2">Uncharacterized protein</fullName>
    </submittedName>
</protein>
<organism evidence="2 3">
    <name type="scientific">Sphingobium fluviale</name>
    <dbReference type="NCBI Taxonomy" id="2506423"/>
    <lineage>
        <taxon>Bacteria</taxon>
        <taxon>Pseudomonadati</taxon>
        <taxon>Pseudomonadota</taxon>
        <taxon>Alphaproteobacteria</taxon>
        <taxon>Sphingomonadales</taxon>
        <taxon>Sphingomonadaceae</taxon>
        <taxon>Sphingobium</taxon>
    </lineage>
</organism>
<dbReference type="EMBL" id="SBKP01000001">
    <property type="protein sequence ID" value="RXR31181.1"/>
    <property type="molecule type" value="Genomic_DNA"/>
</dbReference>
<evidence type="ECO:0000313" key="2">
    <source>
        <dbReference type="EMBL" id="RXR31181.1"/>
    </source>
</evidence>
<comment type="caution">
    <text evidence="2">The sequence shown here is derived from an EMBL/GenBank/DDBJ whole genome shotgun (WGS) entry which is preliminary data.</text>
</comment>
<evidence type="ECO:0000256" key="1">
    <source>
        <dbReference type="SAM" id="MobiDB-lite"/>
    </source>
</evidence>